<evidence type="ECO:0000259" key="4">
    <source>
        <dbReference type="Pfam" id="PF00884"/>
    </source>
</evidence>
<dbReference type="AlphaFoldDB" id="A0A3D9R3S1"/>
<dbReference type="Gene3D" id="3.40.720.10">
    <property type="entry name" value="Alkaline Phosphatase, subunit A"/>
    <property type="match status" value="1"/>
</dbReference>
<evidence type="ECO:0000256" key="2">
    <source>
        <dbReference type="ARBA" id="ARBA00022723"/>
    </source>
</evidence>
<dbReference type="InterPro" id="IPR000917">
    <property type="entry name" value="Sulfatase_N"/>
</dbReference>
<dbReference type="GO" id="GO:0008484">
    <property type="term" value="F:sulfuric ester hydrolase activity"/>
    <property type="evidence" value="ECO:0007669"/>
    <property type="project" value="TreeGrafter"/>
</dbReference>
<sequence>MQPNILLITVDQMRGDLLHYLGHPVIETPNLDNLARNGAAYTSAYTATPSCVPARAAIMTGMKQEHHGRVGYQDKVSWDYEHTIAGEFAAAGYHTQCVGKMHVYPTRNLCGFHNVVLHDGYMHYNRDRSATTPLGWWDQCDDYLNWLRERAGSGVDIMDNGLDCNASTVARPWHLDESLHPTNWAVSQSIDFLRRRDPGKPFFLWTSFVRPHAPLDPPQAYLDLYDGIELPQPPIGDWVDRSDSSREGLNPTTGRGIVHERMRHKSLAAYYALITHIDHQIGRLLNALFEYGVRNNTIILFTSDHGDLMGDHMLYQKRLPYEGSAKVPFILNDPTGTLGLKKGKLVEEVIELQDIMPTLLHAAGVPIPRTVDGMSVIPLAQPEEADPAAWRAYIHGEHSFGERSYHYLTDGKRKYIWFSQTGKEQLFDLENDPQELCNLAEQEQRRQQLELWRGRLISELKGREEGYSDGSRLIVGCTPLNVLSHLVGQVH</sequence>
<gene>
    <name evidence="5" type="ORF">A8990_14021</name>
</gene>
<reference evidence="5 6" key="1">
    <citation type="submission" date="2018-08" db="EMBL/GenBank/DDBJ databases">
        <title>Genomic Encyclopedia of Type Strains, Phase III (KMG-III): the genomes of soil and plant-associated and newly described type strains.</title>
        <authorList>
            <person name="Whitman W."/>
        </authorList>
    </citation>
    <scope>NUCLEOTIDE SEQUENCE [LARGE SCALE GENOMIC DNA]</scope>
    <source>
        <strain evidence="5 6">CGMCC 1.10966</strain>
    </source>
</reference>
<dbReference type="CDD" id="cd16022">
    <property type="entry name" value="sulfatase_like"/>
    <property type="match status" value="1"/>
</dbReference>
<dbReference type="SUPFAM" id="SSF53649">
    <property type="entry name" value="Alkaline phosphatase-like"/>
    <property type="match status" value="1"/>
</dbReference>
<feature type="domain" description="Sulfatase N-terminal" evidence="4">
    <location>
        <begin position="3"/>
        <end position="365"/>
    </location>
</feature>
<dbReference type="NCBIfam" id="NF010322">
    <property type="entry name" value="PRK13759.1"/>
    <property type="match status" value="1"/>
</dbReference>
<evidence type="ECO:0000256" key="1">
    <source>
        <dbReference type="ARBA" id="ARBA00008779"/>
    </source>
</evidence>
<dbReference type="PROSITE" id="PS00149">
    <property type="entry name" value="SULFATASE_2"/>
    <property type="match status" value="1"/>
</dbReference>
<comment type="similarity">
    <text evidence="1">Belongs to the sulfatase family.</text>
</comment>
<dbReference type="OrthoDB" id="9762324at2"/>
<dbReference type="PANTHER" id="PTHR45953:SF1">
    <property type="entry name" value="IDURONATE 2-SULFATASE"/>
    <property type="match status" value="1"/>
</dbReference>
<dbReference type="Proteomes" id="UP000256304">
    <property type="component" value="Unassembled WGS sequence"/>
</dbReference>
<keyword evidence="2" id="KW-0479">Metal-binding</keyword>
<dbReference type="EMBL" id="QTTN01000040">
    <property type="protein sequence ID" value="REE67972.1"/>
    <property type="molecule type" value="Genomic_DNA"/>
</dbReference>
<protein>
    <submittedName>
        <fullName evidence="5">Arylsulfatase A-like enzyme</fullName>
    </submittedName>
</protein>
<dbReference type="GO" id="GO:0005737">
    <property type="term" value="C:cytoplasm"/>
    <property type="evidence" value="ECO:0007669"/>
    <property type="project" value="TreeGrafter"/>
</dbReference>
<name>A0A3D9R3S1_9BACL</name>
<evidence type="ECO:0000313" key="5">
    <source>
        <dbReference type="EMBL" id="REE67972.1"/>
    </source>
</evidence>
<comment type="caution">
    <text evidence="5">The sequence shown here is derived from an EMBL/GenBank/DDBJ whole genome shotgun (WGS) entry which is preliminary data.</text>
</comment>
<dbReference type="GO" id="GO:0046872">
    <property type="term" value="F:metal ion binding"/>
    <property type="evidence" value="ECO:0007669"/>
    <property type="project" value="UniProtKB-KW"/>
</dbReference>
<proteinExistence type="inferred from homology"/>
<organism evidence="5 6">
    <name type="scientific">Paenibacillus taihuensis</name>
    <dbReference type="NCBI Taxonomy" id="1156355"/>
    <lineage>
        <taxon>Bacteria</taxon>
        <taxon>Bacillati</taxon>
        <taxon>Bacillota</taxon>
        <taxon>Bacilli</taxon>
        <taxon>Bacillales</taxon>
        <taxon>Paenibacillaceae</taxon>
        <taxon>Paenibacillus</taxon>
    </lineage>
</organism>
<evidence type="ECO:0000313" key="6">
    <source>
        <dbReference type="Proteomes" id="UP000256304"/>
    </source>
</evidence>
<dbReference type="InterPro" id="IPR024607">
    <property type="entry name" value="Sulfatase_CS"/>
</dbReference>
<dbReference type="InterPro" id="IPR017850">
    <property type="entry name" value="Alkaline_phosphatase_core_sf"/>
</dbReference>
<evidence type="ECO:0000256" key="3">
    <source>
        <dbReference type="ARBA" id="ARBA00022801"/>
    </source>
</evidence>
<dbReference type="RefSeq" id="WP_116191759.1">
    <property type="nucleotide sequence ID" value="NZ_QTTN01000040.1"/>
</dbReference>
<keyword evidence="6" id="KW-1185">Reference proteome</keyword>
<accession>A0A3D9R3S1</accession>
<dbReference type="Pfam" id="PF00884">
    <property type="entry name" value="Sulfatase"/>
    <property type="match status" value="1"/>
</dbReference>
<dbReference type="PANTHER" id="PTHR45953">
    <property type="entry name" value="IDURONATE 2-SULFATASE"/>
    <property type="match status" value="1"/>
</dbReference>
<keyword evidence="3" id="KW-0378">Hydrolase</keyword>